<name>A0A2J8A397_9CHLO</name>
<accession>A0A2J8A397</accession>
<dbReference type="Gene3D" id="3.30.1490.180">
    <property type="entry name" value="RNA polymerase ii"/>
    <property type="match status" value="1"/>
</dbReference>
<evidence type="ECO:0000256" key="7">
    <source>
        <dbReference type="RuleBase" id="RU004279"/>
    </source>
</evidence>
<keyword evidence="5 7" id="KW-0548">Nucleotidyltransferase</keyword>
<dbReference type="Gene3D" id="6.20.50.80">
    <property type="match status" value="1"/>
</dbReference>
<keyword evidence="4 7" id="KW-0808">Transferase</keyword>
<dbReference type="InterPro" id="IPR000722">
    <property type="entry name" value="RNA_pol_asu"/>
</dbReference>
<dbReference type="GO" id="GO:0003677">
    <property type="term" value="F:DNA binding"/>
    <property type="evidence" value="ECO:0007669"/>
    <property type="project" value="InterPro"/>
</dbReference>
<comment type="similarity">
    <text evidence="1">Belongs to the RNA polymerase beta' chain family. RpoC1 subfamily.</text>
</comment>
<dbReference type="Pfam" id="PF04998">
    <property type="entry name" value="RNA_pol_Rpb1_5"/>
    <property type="match status" value="2"/>
</dbReference>
<dbReference type="InterPro" id="IPR044893">
    <property type="entry name" value="RNA_pol_Rpb1_clamp_domain"/>
</dbReference>
<dbReference type="InterPro" id="IPR042102">
    <property type="entry name" value="RNA_pol_Rpb1_3_sf"/>
</dbReference>
<dbReference type="Gene3D" id="6.10.250.2940">
    <property type="match status" value="1"/>
</dbReference>
<comment type="catalytic activity">
    <reaction evidence="7">
        <text>RNA(n) + a ribonucleoside 5'-triphosphate = RNA(n+1) + diphosphate</text>
        <dbReference type="Rhea" id="RHEA:21248"/>
        <dbReference type="Rhea" id="RHEA-COMP:14527"/>
        <dbReference type="Rhea" id="RHEA-COMP:17342"/>
        <dbReference type="ChEBI" id="CHEBI:33019"/>
        <dbReference type="ChEBI" id="CHEBI:61557"/>
        <dbReference type="ChEBI" id="CHEBI:140395"/>
        <dbReference type="EC" id="2.7.7.6"/>
    </reaction>
</comment>
<protein>
    <recommendedName>
        <fullName evidence="7">DNA-directed RNA polymerase subunit</fullName>
        <ecNumber evidence="7">2.7.7.6</ecNumber>
    </recommendedName>
</protein>
<dbReference type="Gene3D" id="2.40.40.20">
    <property type="match status" value="1"/>
</dbReference>
<dbReference type="Pfam" id="PF04997">
    <property type="entry name" value="RNA_pol_Rpb1_1"/>
    <property type="match status" value="1"/>
</dbReference>
<dbReference type="Gene3D" id="1.10.150.390">
    <property type="match status" value="1"/>
</dbReference>
<dbReference type="Proteomes" id="UP000236333">
    <property type="component" value="Unassembled WGS sequence"/>
</dbReference>
<evidence type="ECO:0000256" key="8">
    <source>
        <dbReference type="SAM" id="MobiDB-lite"/>
    </source>
</evidence>
<dbReference type="SUPFAM" id="SSF51294">
    <property type="entry name" value="Hedgehog/intein (Hint) domain"/>
    <property type="match status" value="1"/>
</dbReference>
<comment type="function">
    <text evidence="7">DNA-dependent RNA polymerase catalyzes the transcription of DNA into RNA using the four ribonucleoside triphosphates as substrates.</text>
</comment>
<dbReference type="Pfam" id="PF04983">
    <property type="entry name" value="RNA_pol_Rpb1_3"/>
    <property type="match status" value="1"/>
</dbReference>
<dbReference type="PROSITE" id="PS50817">
    <property type="entry name" value="INTEIN_N_TER"/>
    <property type="match status" value="1"/>
</dbReference>
<evidence type="ECO:0000256" key="4">
    <source>
        <dbReference type="ARBA" id="ARBA00022679"/>
    </source>
</evidence>
<dbReference type="OrthoDB" id="270392at2759"/>
<dbReference type="Gene3D" id="4.10.860.120">
    <property type="entry name" value="RNA polymerase II, clamp domain"/>
    <property type="match status" value="1"/>
</dbReference>
<dbReference type="Pfam" id="PF04990">
    <property type="entry name" value="RNA_pol_Rpb1_7"/>
    <property type="match status" value="1"/>
</dbReference>
<dbReference type="InterPro" id="IPR007075">
    <property type="entry name" value="RNA_pol_Rpb1_6"/>
</dbReference>
<dbReference type="PANTHER" id="PTHR19376:SF37">
    <property type="entry name" value="DNA-DIRECTED RNA POLYMERASE II SUBUNIT RPB1"/>
    <property type="match status" value="1"/>
</dbReference>
<dbReference type="SUPFAM" id="SSF64484">
    <property type="entry name" value="beta and beta-prime subunits of DNA dependent RNA-polymerase"/>
    <property type="match status" value="2"/>
</dbReference>
<dbReference type="Gene3D" id="1.10.274.100">
    <property type="entry name" value="RNA polymerase Rpb1, domain 3"/>
    <property type="match status" value="1"/>
</dbReference>
<evidence type="ECO:0000256" key="5">
    <source>
        <dbReference type="ARBA" id="ARBA00022695"/>
    </source>
</evidence>
<keyword evidence="2 7" id="KW-0240">DNA-directed RNA polymerase</keyword>
<dbReference type="InterPro" id="IPR007083">
    <property type="entry name" value="RNA_pol_Rpb1_4"/>
</dbReference>
<feature type="compositionally biased region" description="Polar residues" evidence="8">
    <location>
        <begin position="1611"/>
        <end position="1631"/>
    </location>
</feature>
<dbReference type="EMBL" id="PGGS01000203">
    <property type="protein sequence ID" value="PNH06995.1"/>
    <property type="molecule type" value="Genomic_DNA"/>
</dbReference>
<dbReference type="Gene3D" id="1.10.132.30">
    <property type="match status" value="1"/>
</dbReference>
<keyword evidence="3" id="KW-0934">Plastid</keyword>
<dbReference type="Gene3D" id="2.170.16.10">
    <property type="entry name" value="Hedgehog/Intein (Hint) domain"/>
    <property type="match status" value="1"/>
</dbReference>
<evidence type="ECO:0000313" key="11">
    <source>
        <dbReference type="Proteomes" id="UP000236333"/>
    </source>
</evidence>
<dbReference type="GO" id="GO:0006351">
    <property type="term" value="P:DNA-templated transcription"/>
    <property type="evidence" value="ECO:0007669"/>
    <property type="project" value="InterPro"/>
</dbReference>
<dbReference type="InterPro" id="IPR006592">
    <property type="entry name" value="RNA_pol_N"/>
</dbReference>
<dbReference type="GO" id="GO:0016539">
    <property type="term" value="P:intein-mediated protein splicing"/>
    <property type="evidence" value="ECO:0007669"/>
    <property type="project" value="InterPro"/>
</dbReference>
<dbReference type="Gene3D" id="3.30.1360.140">
    <property type="match status" value="1"/>
</dbReference>
<evidence type="ECO:0000313" key="10">
    <source>
        <dbReference type="EMBL" id="PNH06995.1"/>
    </source>
</evidence>
<reference evidence="10 11" key="1">
    <citation type="journal article" date="2017" name="Mol. Biol. Evol.">
        <title>The 4-celled Tetrabaena socialis nuclear genome reveals the essential components for genetic control of cell number at the origin of multicellularity in the volvocine lineage.</title>
        <authorList>
            <person name="Featherston J."/>
            <person name="Arakaki Y."/>
            <person name="Hanschen E.R."/>
            <person name="Ferris P.J."/>
            <person name="Michod R.E."/>
            <person name="Olson B.J.S.C."/>
            <person name="Nozaki H."/>
            <person name="Durand P.M."/>
        </authorList>
    </citation>
    <scope>NUCLEOTIDE SEQUENCE [LARGE SCALE GENOMIC DNA]</scope>
    <source>
        <strain evidence="10 11">NIES-571</strain>
    </source>
</reference>
<dbReference type="SMART" id="SM00663">
    <property type="entry name" value="RPOLA_N"/>
    <property type="match status" value="1"/>
</dbReference>
<evidence type="ECO:0000256" key="3">
    <source>
        <dbReference type="ARBA" id="ARBA00022640"/>
    </source>
</evidence>
<dbReference type="Pfam" id="PF04992">
    <property type="entry name" value="RNA_pol_Rpb1_6"/>
    <property type="match status" value="1"/>
</dbReference>
<dbReference type="InterPro" id="IPR038120">
    <property type="entry name" value="Rpb1_funnel_sf"/>
</dbReference>
<dbReference type="CDD" id="cd00081">
    <property type="entry name" value="Hint"/>
    <property type="match status" value="1"/>
</dbReference>
<evidence type="ECO:0000259" key="9">
    <source>
        <dbReference type="SMART" id="SM00663"/>
    </source>
</evidence>
<dbReference type="Pfam" id="PF05000">
    <property type="entry name" value="RNA_pol_Rpb1_4"/>
    <property type="match status" value="1"/>
</dbReference>
<keyword evidence="6 7" id="KW-0804">Transcription</keyword>
<proteinExistence type="inferred from homology"/>
<dbReference type="Pfam" id="PF00623">
    <property type="entry name" value="RNA_pol_Rpb1_2"/>
    <property type="match status" value="1"/>
</dbReference>
<dbReference type="PANTHER" id="PTHR19376">
    <property type="entry name" value="DNA-DIRECTED RNA POLYMERASE"/>
    <property type="match status" value="1"/>
</dbReference>
<dbReference type="InterPro" id="IPR036844">
    <property type="entry name" value="Hint_dom_sf"/>
</dbReference>
<keyword evidence="11" id="KW-1185">Reference proteome</keyword>
<dbReference type="InterPro" id="IPR007066">
    <property type="entry name" value="RNA_pol_Rpb1_3"/>
</dbReference>
<feature type="domain" description="RNA polymerase N-terminal" evidence="9">
    <location>
        <begin position="203"/>
        <end position="437"/>
    </location>
</feature>
<dbReference type="InterPro" id="IPR007081">
    <property type="entry name" value="RNA_pol_Rpb1_5"/>
</dbReference>
<feature type="region of interest" description="Disordered" evidence="8">
    <location>
        <begin position="1607"/>
        <end position="1638"/>
    </location>
</feature>
<dbReference type="GO" id="GO:0003899">
    <property type="term" value="F:DNA-directed RNA polymerase activity"/>
    <property type="evidence" value="ECO:0007669"/>
    <property type="project" value="UniProtKB-EC"/>
</dbReference>
<sequence>MGPEEIRKRSVAEITKTDTYAINEPVQNGLFDSRMGVIDNNKTCKTCEQRNTFCPGHFGHIELARPLFYVQFFGIVQKLLRCVCFRCSKLLVDLQDPSVAALLAKKHSRQKRWEHMHKLCSNVKRCGKETLDGCGARQPDRVTKTDAMKILMEWKDLVENEETQEMAIRRQVFGADDVLRILRRITDEDSDAMGFCPKYNRPEWMICVVLPVPPPCVRPSVRNDTGVRKEDDLTHKLGDIIKFNNTVKSKIEKGASYDTIEWHIAALQQHVATLIDNTGAYVSKDRTGRIFRTICDRLNRKEGRIRGNLMGKRVDFSARTVITPDPNISIDELGVPMRIAMNLTFPEVVNQFNIEHMYRLVRNGPELYPGAKHIRKGSRTIRLKGNDREAIVLEYGDISHEEIVQLAAVPLHIISPRHSKPIISIVQDIALGVFRITQEHIAISKKQLFNLVCSNPVFTGQLPPPALDGQRWTGRQLLSTIIPPTTMLSINYKNDLKPDEVYSESNHHVHISCGQLQTGVLAVKAFNDPARGLIRNIINDGGPDMVAMFLNNTQKLICDWLVQSGFSVGISDLLAPSYKRERIKQQVGEMHDGVSAKIAAVHAGEMKNVSTMNNRAFFESQIEMVTRTCIGAVDKVAFADIDVRNNRMLNMIKSGSKGQPPNFIQMLGCLGQQIIDNQRIPDGFDHRTLPHFTKYDDGAHSRGFVEHSFVEGLTPQEFFFHSMAGRVGLIDTAVRSVTWETRVLVLEDGRSKEVRIGEWIDEHLKRAQMTGKEVQLYPEDRNLELLELDAEVFIPTVDDDGRVTWGRMTAVTRHDPGDRLYKVKTRGGREVTVAESKSLLVWQPDTCKFLPVDSREVKVGDCLPVVARLGAPPAEHVISSIDMTEYFPKDEYVHGTEYLKAADAIKTAQGDKYHIPRGWMEQNNGTTFTRDALDNMTFSSVHRNYAEQEDVVLDPIESIEVIGIEGHPKLYDVTVPSTLNFVLFNGLGCRDTSETGYIQRKLVTFMQDLKVHADLSVRNSAGQIIQFLYGEDGIDATKVEYQILPYIEADVATMRADHLLLNMAELSAYVDEAVMKQELNKERMVTFFEHLTQDREFAILVKKGRIDNQVQHPVNISIMVMRAAAVLQAHGSSGPSDLHPEHVLDVIDELITDLTCTPMGKCSKFMAMLLRCHLSPKQLILKRFTRAVFDVVVKQIRTRFFESMAHPGEMVGILAAQSIGEPTTQTTLNTFHLAGWGGPSITTQQGVPRLQELFHVSKSIKTPYMRIFVREPWNTDMNRCRDVCSAVQTTRFSDVVQESKVYYDPPGKESSNIQEDQDLIRAFKRYTLNVDQQCRHESQWVLRFEFDRTKMLELQISMLDLEMVLRDFYDDTVVCMFSDDNAAHLVARVRLNNKDIDTNDMLTELRALEENILSNVVIKGVKHIEKAVPLKPSEELMYDPMTSTFVKRSEWAVETSGTNLMEVLALPHVDPVRTYTNDINEINRVLGIEAARQQLYNELHAVMWQKDTNAVDFRHMALLVDAMTSRGFLTSVNRHGINKGDIGPLAKCSFEQTTEMLIHAGVFAEVDRINGVAANIMLGQVAPCGTGDSEILIDDAALQIQGHEVPIPSATRPSATQNSGAQQAQPSTPQLPNYRLSDAPDGGAVEVIGKIEAADIEIV</sequence>
<evidence type="ECO:0000256" key="1">
    <source>
        <dbReference type="ARBA" id="ARBA00007207"/>
    </source>
</evidence>
<evidence type="ECO:0000256" key="6">
    <source>
        <dbReference type="ARBA" id="ARBA00023163"/>
    </source>
</evidence>
<dbReference type="InterPro" id="IPR007080">
    <property type="entry name" value="RNA_pol_Rpb1_1"/>
</dbReference>
<organism evidence="10 11">
    <name type="scientific">Tetrabaena socialis</name>
    <dbReference type="NCBI Taxonomy" id="47790"/>
    <lineage>
        <taxon>Eukaryota</taxon>
        <taxon>Viridiplantae</taxon>
        <taxon>Chlorophyta</taxon>
        <taxon>core chlorophytes</taxon>
        <taxon>Chlorophyceae</taxon>
        <taxon>CS clade</taxon>
        <taxon>Chlamydomonadales</taxon>
        <taxon>Tetrabaenaceae</taxon>
        <taxon>Tetrabaena</taxon>
    </lineage>
</organism>
<dbReference type="InterPro" id="IPR045867">
    <property type="entry name" value="DNA-dir_RpoC_beta_prime"/>
</dbReference>
<dbReference type="GO" id="GO:0005665">
    <property type="term" value="C:RNA polymerase II, core complex"/>
    <property type="evidence" value="ECO:0007669"/>
    <property type="project" value="TreeGrafter"/>
</dbReference>
<dbReference type="Pfam" id="PF14890">
    <property type="entry name" value="Intein_splicing"/>
    <property type="match status" value="1"/>
</dbReference>
<evidence type="ECO:0000256" key="2">
    <source>
        <dbReference type="ARBA" id="ARBA00022478"/>
    </source>
</evidence>
<dbReference type="InterPro" id="IPR038593">
    <property type="entry name" value="RNA_pol_Rpb1_7_sf"/>
</dbReference>
<dbReference type="InterPro" id="IPR006141">
    <property type="entry name" value="Intein_N"/>
</dbReference>
<gene>
    <name evidence="10" type="ORF">TSOC_006565</name>
</gene>
<dbReference type="InterPro" id="IPR007073">
    <property type="entry name" value="RNA_pol_Rpb1_7"/>
</dbReference>
<dbReference type="EC" id="2.7.7.6" evidence="7"/>
<comment type="caution">
    <text evidence="10">The sequence shown here is derived from an EMBL/GenBank/DDBJ whole genome shotgun (WGS) entry which is preliminary data.</text>
</comment>